<evidence type="ECO:0000313" key="1">
    <source>
        <dbReference type="EMBL" id="KAJ8024988.1"/>
    </source>
</evidence>
<evidence type="ECO:0000313" key="2">
    <source>
        <dbReference type="Proteomes" id="UP001152320"/>
    </source>
</evidence>
<accession>A0A9Q0YM48</accession>
<dbReference type="EMBL" id="JAIZAY010000018">
    <property type="protein sequence ID" value="KAJ8024988.1"/>
    <property type="molecule type" value="Genomic_DNA"/>
</dbReference>
<sequence>MNELSHRASIELQEGAKLWIHSYFCSEAILTFVLKVPMAEAKAKAILTDQYWASVMQAELKDFLKSPLVFQN</sequence>
<comment type="caution">
    <text evidence="1">The sequence shown here is derived from an EMBL/GenBank/DDBJ whole genome shotgun (WGS) entry which is preliminary data.</text>
</comment>
<proteinExistence type="predicted"/>
<protein>
    <submittedName>
        <fullName evidence="1">Uncharacterized protein</fullName>
    </submittedName>
</protein>
<reference evidence="1" key="1">
    <citation type="submission" date="2021-10" db="EMBL/GenBank/DDBJ databases">
        <title>Tropical sea cucumber genome reveals ecological adaptation and Cuvierian tubules defense mechanism.</title>
        <authorList>
            <person name="Chen T."/>
        </authorList>
    </citation>
    <scope>NUCLEOTIDE SEQUENCE</scope>
    <source>
        <strain evidence="1">Nanhai2018</strain>
        <tissue evidence="1">Muscle</tissue>
    </source>
</reference>
<keyword evidence="2" id="KW-1185">Reference proteome</keyword>
<gene>
    <name evidence="1" type="ORF">HOLleu_35063</name>
</gene>
<organism evidence="1 2">
    <name type="scientific">Holothuria leucospilota</name>
    <name type="common">Black long sea cucumber</name>
    <name type="synonym">Mertensiothuria leucospilota</name>
    <dbReference type="NCBI Taxonomy" id="206669"/>
    <lineage>
        <taxon>Eukaryota</taxon>
        <taxon>Metazoa</taxon>
        <taxon>Echinodermata</taxon>
        <taxon>Eleutherozoa</taxon>
        <taxon>Echinozoa</taxon>
        <taxon>Holothuroidea</taxon>
        <taxon>Aspidochirotacea</taxon>
        <taxon>Aspidochirotida</taxon>
        <taxon>Holothuriidae</taxon>
        <taxon>Holothuria</taxon>
    </lineage>
</organism>
<dbReference type="Proteomes" id="UP001152320">
    <property type="component" value="Chromosome 18"/>
</dbReference>
<dbReference type="AlphaFoldDB" id="A0A9Q0YM48"/>
<name>A0A9Q0YM48_HOLLE</name>